<dbReference type="Proteomes" id="UP000605986">
    <property type="component" value="Unassembled WGS sequence"/>
</dbReference>
<name>A0A8H4NZH1_9HYPO</name>
<dbReference type="EMBL" id="JAADJG010000251">
    <property type="protein sequence ID" value="KAF4450361.1"/>
    <property type="molecule type" value="Genomic_DNA"/>
</dbReference>
<proteinExistence type="predicted"/>
<reference evidence="1" key="1">
    <citation type="submission" date="2020-01" db="EMBL/GenBank/DDBJ databases">
        <title>Identification and distribution of gene clusters putatively required for synthesis of sphingolipid metabolism inhibitors in phylogenetically diverse species of the filamentous fungus Fusarium.</title>
        <authorList>
            <person name="Kim H.-S."/>
            <person name="Busman M."/>
            <person name="Brown D.W."/>
            <person name="Divon H."/>
            <person name="Uhlig S."/>
            <person name="Proctor R.H."/>
        </authorList>
    </citation>
    <scope>NUCLEOTIDE SEQUENCE</scope>
    <source>
        <strain evidence="1">NRRL 53441</strain>
    </source>
</reference>
<dbReference type="AlphaFoldDB" id="A0A8H4NZH1"/>
<protein>
    <submittedName>
        <fullName evidence="1">Uncharacterized protein</fullName>
    </submittedName>
</protein>
<accession>A0A8H4NZH1</accession>
<organism evidence="1 2">
    <name type="scientific">Fusarium austroafricanum</name>
    <dbReference type="NCBI Taxonomy" id="2364996"/>
    <lineage>
        <taxon>Eukaryota</taxon>
        <taxon>Fungi</taxon>
        <taxon>Dikarya</taxon>
        <taxon>Ascomycota</taxon>
        <taxon>Pezizomycotina</taxon>
        <taxon>Sordariomycetes</taxon>
        <taxon>Hypocreomycetidae</taxon>
        <taxon>Hypocreales</taxon>
        <taxon>Nectriaceae</taxon>
        <taxon>Fusarium</taxon>
        <taxon>Fusarium concolor species complex</taxon>
    </lineage>
</organism>
<comment type="caution">
    <text evidence="1">The sequence shown here is derived from an EMBL/GenBank/DDBJ whole genome shotgun (WGS) entry which is preliminary data.</text>
</comment>
<sequence length="446" mass="51878">MRDAVKRLMKRLLRKPAKYREASVSTPTIAPEQPTTLYNYQGVSDNDVVLSPLESLPFDIRHQILLSIGSIADLSSLVHASPTFHQHYHLHREFWLVNSLELELGLGIVDACTVHLSNTSNFRQERTETSVRHFVSIYQSRRTDRLGANSMLDKSQILFVVTFHTTIVKPLAAQFVSWAHGNHHNLSSPTKLSGTENRRILRAFYRFQLFCNLFGYYSENRRSMFSDEERLEWFLDIYEPWEIEEILSVNTFVESKYQKVLEEVAWDLHEDNPRWDAGRTDPFTPTGAYHIDGFGDFYRVGMTSLGLSLLSSVFKAQDHAVLLDLVEQNIVSSYGDWFDRATDELRQDHRREHLYSDRDRAQERREKMPFKGDREDMPPLAWVALWKGTYSNLYGSHMPPNILEWGYVMWDYGRLSRSGAIATLDAEWKASYTRANGDPEDPRDWI</sequence>
<dbReference type="OrthoDB" id="5304511at2759"/>
<evidence type="ECO:0000313" key="2">
    <source>
        <dbReference type="Proteomes" id="UP000605986"/>
    </source>
</evidence>
<evidence type="ECO:0000313" key="1">
    <source>
        <dbReference type="EMBL" id="KAF4450361.1"/>
    </source>
</evidence>
<gene>
    <name evidence="1" type="ORF">F53441_6485</name>
</gene>
<keyword evidence="2" id="KW-1185">Reference proteome</keyword>